<keyword evidence="2" id="KW-0812">Transmembrane</keyword>
<protein>
    <submittedName>
        <fullName evidence="3">Uncharacterized protein</fullName>
    </submittedName>
</protein>
<feature type="region of interest" description="Disordered" evidence="1">
    <location>
        <begin position="1"/>
        <end position="22"/>
    </location>
</feature>
<sequence length="144" mass="14875">MSQPAPPHLSHPGKPKTRRSPVGGPLGVVLVLGVLGIGASILFVVMNAGSSSSGEASGENGALGACETFVKQELQSPSTAVFSGAAAEGKTPEWVVHGAVDSMKSVGATMRTSRSYYECPVRRVGDDTWQPAGPVRVGDAPYRR</sequence>
<feature type="transmembrane region" description="Helical" evidence="2">
    <location>
        <begin position="22"/>
        <end position="45"/>
    </location>
</feature>
<keyword evidence="2" id="KW-0472">Membrane</keyword>
<evidence type="ECO:0000313" key="4">
    <source>
        <dbReference type="Proteomes" id="UP000392064"/>
    </source>
</evidence>
<reference evidence="3 4" key="1">
    <citation type="submission" date="2019-11" db="EMBL/GenBank/DDBJ databases">
        <authorList>
            <person name="Li J."/>
        </authorList>
    </citation>
    <scope>NUCLEOTIDE SEQUENCE [LARGE SCALE GENOMIC DNA]</scope>
    <source>
        <strain evidence="3 4">MF47</strain>
    </source>
</reference>
<organism evidence="3 4">
    <name type="scientific">Aeromicrobium yanjiei</name>
    <dbReference type="NCBI Taxonomy" id="2662028"/>
    <lineage>
        <taxon>Bacteria</taxon>
        <taxon>Bacillati</taxon>
        <taxon>Actinomycetota</taxon>
        <taxon>Actinomycetes</taxon>
        <taxon>Propionibacteriales</taxon>
        <taxon>Nocardioidaceae</taxon>
        <taxon>Aeromicrobium</taxon>
    </lineage>
</organism>
<accession>A0A5Q2MJ51</accession>
<dbReference type="EMBL" id="CP045737">
    <property type="protein sequence ID" value="QGG41743.1"/>
    <property type="molecule type" value="Genomic_DNA"/>
</dbReference>
<dbReference type="Proteomes" id="UP000392064">
    <property type="component" value="Chromosome"/>
</dbReference>
<evidence type="ECO:0000313" key="3">
    <source>
        <dbReference type="EMBL" id="QGG41743.1"/>
    </source>
</evidence>
<name>A0A5Q2MJ51_9ACTN</name>
<proteinExistence type="predicted"/>
<dbReference type="AlphaFoldDB" id="A0A5Q2MJ51"/>
<evidence type="ECO:0000256" key="1">
    <source>
        <dbReference type="SAM" id="MobiDB-lite"/>
    </source>
</evidence>
<dbReference type="RefSeq" id="WP_153653009.1">
    <property type="nucleotide sequence ID" value="NZ_CP045737.1"/>
</dbReference>
<keyword evidence="4" id="KW-1185">Reference proteome</keyword>
<evidence type="ECO:0000256" key="2">
    <source>
        <dbReference type="SAM" id="Phobius"/>
    </source>
</evidence>
<gene>
    <name evidence="3" type="ORF">GEV26_10435</name>
</gene>
<keyword evidence="2" id="KW-1133">Transmembrane helix</keyword>
<dbReference type="KEGG" id="aef:GEV26_10435"/>